<dbReference type="Proteomes" id="UP001458880">
    <property type="component" value="Unassembled WGS sequence"/>
</dbReference>
<gene>
    <name evidence="1" type="ORF">QE152_g14036</name>
</gene>
<name>A0AAW1LC15_POPJA</name>
<dbReference type="PANTHER" id="PTHR11505">
    <property type="entry name" value="L1 TRANSPOSABLE ELEMENT-RELATED"/>
    <property type="match status" value="1"/>
</dbReference>
<sequence>MVEIKDVLDTWAEYYAVKFAENGNQQYMPQAAEEKEEIAELIGSEHIKTYRNINTNKHIEQVRQDYAVKCESMEKDKTMLLNKIDELEQYSRRNSIRVFGIPENNDENVRNKIIELCSHKLNVNIDNTQIDRAHRVGSTNTANSKHTSSHRGIMVKFINYEHKMLVLQNRKKLKGSKVVITEDLTSTRYKLLRNAREKFGFNNAREKFGFNSAFTINGTITVKTKSNSYKIKTAEDLIRIV</sequence>
<evidence type="ECO:0000313" key="1">
    <source>
        <dbReference type="EMBL" id="KAK9730990.1"/>
    </source>
</evidence>
<dbReference type="AlphaFoldDB" id="A0AAW1LC15"/>
<evidence type="ECO:0000313" key="2">
    <source>
        <dbReference type="Proteomes" id="UP001458880"/>
    </source>
</evidence>
<dbReference type="EMBL" id="JASPKY010000139">
    <property type="protein sequence ID" value="KAK9730990.1"/>
    <property type="molecule type" value="Genomic_DNA"/>
</dbReference>
<dbReference type="Gene3D" id="3.30.70.1820">
    <property type="entry name" value="L1 transposable element, RRM domain"/>
    <property type="match status" value="1"/>
</dbReference>
<protein>
    <submittedName>
        <fullName evidence="1">Uncharacterized protein</fullName>
    </submittedName>
</protein>
<comment type="caution">
    <text evidence="1">The sequence shown here is derived from an EMBL/GenBank/DDBJ whole genome shotgun (WGS) entry which is preliminary data.</text>
</comment>
<accession>A0AAW1LC15</accession>
<dbReference type="InterPro" id="IPR004244">
    <property type="entry name" value="Transposase_22"/>
</dbReference>
<proteinExistence type="predicted"/>
<organism evidence="1 2">
    <name type="scientific">Popillia japonica</name>
    <name type="common">Japanese beetle</name>
    <dbReference type="NCBI Taxonomy" id="7064"/>
    <lineage>
        <taxon>Eukaryota</taxon>
        <taxon>Metazoa</taxon>
        <taxon>Ecdysozoa</taxon>
        <taxon>Arthropoda</taxon>
        <taxon>Hexapoda</taxon>
        <taxon>Insecta</taxon>
        <taxon>Pterygota</taxon>
        <taxon>Neoptera</taxon>
        <taxon>Endopterygota</taxon>
        <taxon>Coleoptera</taxon>
        <taxon>Polyphaga</taxon>
        <taxon>Scarabaeiformia</taxon>
        <taxon>Scarabaeidae</taxon>
        <taxon>Rutelinae</taxon>
        <taxon>Popillia</taxon>
    </lineage>
</organism>
<keyword evidence="2" id="KW-1185">Reference proteome</keyword>
<reference evidence="1 2" key="1">
    <citation type="journal article" date="2024" name="BMC Genomics">
        <title>De novo assembly and annotation of Popillia japonica's genome with initial clues to its potential as an invasive pest.</title>
        <authorList>
            <person name="Cucini C."/>
            <person name="Boschi S."/>
            <person name="Funari R."/>
            <person name="Cardaioli E."/>
            <person name="Iannotti N."/>
            <person name="Marturano G."/>
            <person name="Paoli F."/>
            <person name="Bruttini M."/>
            <person name="Carapelli A."/>
            <person name="Frati F."/>
            <person name="Nardi F."/>
        </authorList>
    </citation>
    <scope>NUCLEOTIDE SEQUENCE [LARGE SCALE GENOMIC DNA]</scope>
    <source>
        <strain evidence="1">DMR45628</strain>
    </source>
</reference>